<keyword evidence="1" id="KW-0548">Nucleotidyltransferase</keyword>
<organism evidence="1 2">
    <name type="scientific">Cryobacterium psychrotolerans</name>
    <dbReference type="NCBI Taxonomy" id="386301"/>
    <lineage>
        <taxon>Bacteria</taxon>
        <taxon>Bacillati</taxon>
        <taxon>Actinomycetota</taxon>
        <taxon>Actinomycetes</taxon>
        <taxon>Micrococcales</taxon>
        <taxon>Microbacteriaceae</taxon>
        <taxon>Cryobacterium</taxon>
    </lineage>
</organism>
<gene>
    <name evidence="1" type="ORF">SAMN05216282_11131</name>
</gene>
<dbReference type="AlphaFoldDB" id="A0A1G9E559"/>
<dbReference type="InterPro" id="IPR043519">
    <property type="entry name" value="NT_sf"/>
</dbReference>
<accession>A0A1G9E559</accession>
<name>A0A1G9E559_9MICO</name>
<reference evidence="1 2" key="1">
    <citation type="submission" date="2016-10" db="EMBL/GenBank/DDBJ databases">
        <authorList>
            <person name="de Groot N.N."/>
        </authorList>
    </citation>
    <scope>NUCLEOTIDE SEQUENCE [LARGE SCALE GENOMIC DNA]</scope>
    <source>
        <strain evidence="1 2">CGMCC 1.5382</strain>
    </source>
</reference>
<keyword evidence="2" id="KW-1185">Reference proteome</keyword>
<evidence type="ECO:0000313" key="2">
    <source>
        <dbReference type="Proteomes" id="UP000198701"/>
    </source>
</evidence>
<dbReference type="EMBL" id="FNFU01000011">
    <property type="protein sequence ID" value="SDK71229.1"/>
    <property type="molecule type" value="Genomic_DNA"/>
</dbReference>
<protein>
    <submittedName>
        <fullName evidence="1">Streptomycin 3-adenylyltransferase</fullName>
    </submittedName>
</protein>
<dbReference type="GO" id="GO:0016779">
    <property type="term" value="F:nucleotidyltransferase activity"/>
    <property type="evidence" value="ECO:0007669"/>
    <property type="project" value="UniProtKB-KW"/>
</dbReference>
<sequence>MELTDRARGFVADVDALIPGLLVAVHLTGSGASGDWQHDSDIDLVFETSRFVTVVDAKVLVGLHAATAAAGHCVDGIYLTAGQVASGPDGIPSAPQVVSGDFGMARPDGQLTWVTWLEMLHGPAARVNAGRLGSWSKEERDVDTASAVSELASAASRDNLRSYWMPYASDTAARLTARSDDDTVPAEAVEWLALGAQRLVVTIETGRVVSKSAAAEFAARRWPEYSELLTRVLASRRGEAQQGAARPFTVRDARLAAALVLDCVALADC</sequence>
<dbReference type="SUPFAM" id="SSF81301">
    <property type="entry name" value="Nucleotidyltransferase"/>
    <property type="match status" value="1"/>
</dbReference>
<keyword evidence="1" id="KW-0808">Transferase</keyword>
<evidence type="ECO:0000313" key="1">
    <source>
        <dbReference type="EMBL" id="SDK71229.1"/>
    </source>
</evidence>
<dbReference type="Proteomes" id="UP000198701">
    <property type="component" value="Unassembled WGS sequence"/>
</dbReference>
<proteinExistence type="predicted"/>